<keyword evidence="3" id="KW-1185">Reference proteome</keyword>
<reference evidence="2 3" key="1">
    <citation type="submission" date="2014-06" db="EMBL/GenBank/DDBJ databases">
        <authorList>
            <person name="Swart Estienne"/>
        </authorList>
    </citation>
    <scope>NUCLEOTIDE SEQUENCE [LARGE SCALE GENOMIC DNA]</scope>
    <source>
        <strain evidence="2 3">130c</strain>
    </source>
</reference>
<accession>A0A078AMF8</accession>
<name>A0A078AMF8_STYLE</name>
<evidence type="ECO:0000313" key="2">
    <source>
        <dbReference type="EMBL" id="CDW82038.1"/>
    </source>
</evidence>
<dbReference type="EMBL" id="CCKQ01010512">
    <property type="protein sequence ID" value="CDW82038.1"/>
    <property type="molecule type" value="Genomic_DNA"/>
</dbReference>
<sequence>MPGTLMKNHLKLIKICSFMILRGKKLWILITPDQRNYNSVIETKRTNSSLEFKNNKIGEAADTLVLPTIMNNIQSNQAELARKDSDYNFNVKVKRKRFKISDQLKPAYEKKYVQLELPPDLNKKLDEDNKRQRNYNMNSRSQQMIGSLKIQFDKQNQIYDGINKRYADQVYHYPTIAQDILPERLVPGRINSQSIEQDNFNFLVKKHQTISNVLQSVQQSPNQSIVRNEVNQNIIGKTYLRQMEHETKRLQNAEKMADATEREHASFPDIQPININPEEQQQILRLFNSRNRQRYLERVKHLKDRKYNDFWLEYNIGQGRPKNHENAQAKRQKLRIAQKQSLQSPSNQNFQLLGFKIDKFKNGSTSKKYYIINLYYLVLQPIKYDQVVNTQDKDREIQQLRKTLIEQKKQEKNLDSIKIQIAEIQEKYTQEYKLQQKVQSQRAEELLKQYDEITRQKLYRDQAKDLMSRWQFKQTCLILIVVRCDKDGEVGDDYRMAERLRDEIRKIKQDRTLMFKEMSQLKIEIQEGDSSYKFTKQKLDKNEAQLQKVRAKVLKLEDRILDRENLKVQSQAVLDKLVDQVKKYKKKVRFLRSQNNDFDGRSHDNNIDIEAIRKECLLVTQQHLELNQKVDYFQKVNREQIQFLDNAGLEIQKCKDNLAEQERQIDKNMALISSLKEKQQLMFEENLLLNQEMETIIWRDEQLKSYLDKKSEVQSIKRQNREDLQRSLRTIEENRSKFKTPRNHL</sequence>
<protein>
    <submittedName>
        <fullName evidence="2">Uncharacterized protein</fullName>
    </submittedName>
</protein>
<gene>
    <name evidence="2" type="primary">Contig6051.g6475</name>
    <name evidence="2" type="ORF">STYLEM_11063</name>
</gene>
<organism evidence="2 3">
    <name type="scientific">Stylonychia lemnae</name>
    <name type="common">Ciliate</name>
    <dbReference type="NCBI Taxonomy" id="5949"/>
    <lineage>
        <taxon>Eukaryota</taxon>
        <taxon>Sar</taxon>
        <taxon>Alveolata</taxon>
        <taxon>Ciliophora</taxon>
        <taxon>Intramacronucleata</taxon>
        <taxon>Spirotrichea</taxon>
        <taxon>Stichotrichia</taxon>
        <taxon>Sporadotrichida</taxon>
        <taxon>Oxytrichidae</taxon>
        <taxon>Stylonychinae</taxon>
        <taxon>Stylonychia</taxon>
    </lineage>
</organism>
<feature type="coiled-coil region" evidence="1">
    <location>
        <begin position="390"/>
        <end position="427"/>
    </location>
</feature>
<evidence type="ECO:0000256" key="1">
    <source>
        <dbReference type="SAM" id="Coils"/>
    </source>
</evidence>
<dbReference type="Proteomes" id="UP000039865">
    <property type="component" value="Unassembled WGS sequence"/>
</dbReference>
<dbReference type="InParanoid" id="A0A078AMF8"/>
<proteinExistence type="predicted"/>
<dbReference type="AlphaFoldDB" id="A0A078AMF8"/>
<evidence type="ECO:0000313" key="3">
    <source>
        <dbReference type="Proteomes" id="UP000039865"/>
    </source>
</evidence>
<feature type="coiled-coil region" evidence="1">
    <location>
        <begin position="532"/>
        <end position="594"/>
    </location>
</feature>
<feature type="coiled-coil region" evidence="1">
    <location>
        <begin position="644"/>
        <end position="678"/>
    </location>
</feature>
<keyword evidence="1" id="KW-0175">Coiled coil</keyword>